<reference evidence="3" key="1">
    <citation type="journal article" date="2015" name="PLoS Genet.">
        <title>The dynamic genome and transcriptome of the human fungal pathogen Blastomyces and close relative Emmonsia.</title>
        <authorList>
            <person name="Munoz J.F."/>
            <person name="Gauthier G.M."/>
            <person name="Desjardins C.A."/>
            <person name="Gallo J.E."/>
            <person name="Holder J."/>
            <person name="Sullivan T.D."/>
            <person name="Marty A.J."/>
            <person name="Carmen J.C."/>
            <person name="Chen Z."/>
            <person name="Ding L."/>
            <person name="Gujja S."/>
            <person name="Magrini V."/>
            <person name="Misas E."/>
            <person name="Mitreva M."/>
            <person name="Priest M."/>
            <person name="Saif S."/>
            <person name="Whiston E.A."/>
            <person name="Young S."/>
            <person name="Zeng Q."/>
            <person name="Goldman W.E."/>
            <person name="Mardis E.R."/>
            <person name="Taylor J.W."/>
            <person name="McEwen J.G."/>
            <person name="Clay O.K."/>
            <person name="Klein B.S."/>
            <person name="Cuomo C.A."/>
        </authorList>
    </citation>
    <scope>NUCLEOTIDE SEQUENCE [LARGE SCALE GENOMIC DNA]</scope>
    <source>
        <strain evidence="3">SLH14081</strain>
    </source>
</reference>
<sequence length="91" mass="10180">MTRWIRPAMAKLIIFTQSANLSLTKLRSRSIGDVRRKPLTSWDESTGGFLTGETNGCGDQAEREPGQRAGNNNERDEADKDKQNRTDGERA</sequence>
<dbReference type="GeneID" id="42529092"/>
<name>A0A179UTL1_BLAGS</name>
<proteinExistence type="predicted"/>
<feature type="compositionally biased region" description="Basic and acidic residues" evidence="1">
    <location>
        <begin position="73"/>
        <end position="91"/>
    </location>
</feature>
<accession>A0A179UTL1</accession>
<evidence type="ECO:0000256" key="1">
    <source>
        <dbReference type="SAM" id="MobiDB-lite"/>
    </source>
</evidence>
<dbReference type="RefSeq" id="XP_031579307.1">
    <property type="nucleotide sequence ID" value="XM_031725094.1"/>
</dbReference>
<keyword evidence="3" id="KW-1185">Reference proteome</keyword>
<dbReference type="OrthoDB" id="5352132at2759"/>
<dbReference type="KEGG" id="bgh:BDBG_17352"/>
<dbReference type="Proteomes" id="UP000002038">
    <property type="component" value="Unassembled WGS sequence"/>
</dbReference>
<dbReference type="VEuPathDB" id="FungiDB:BDBG_17352"/>
<feature type="region of interest" description="Disordered" evidence="1">
    <location>
        <begin position="28"/>
        <end position="91"/>
    </location>
</feature>
<organism evidence="2 3">
    <name type="scientific">Blastomyces gilchristii (strain SLH14081)</name>
    <name type="common">Blastomyces dermatitidis</name>
    <dbReference type="NCBI Taxonomy" id="559298"/>
    <lineage>
        <taxon>Eukaryota</taxon>
        <taxon>Fungi</taxon>
        <taxon>Dikarya</taxon>
        <taxon>Ascomycota</taxon>
        <taxon>Pezizomycotina</taxon>
        <taxon>Eurotiomycetes</taxon>
        <taxon>Eurotiomycetidae</taxon>
        <taxon>Onygenales</taxon>
        <taxon>Ajellomycetaceae</taxon>
        <taxon>Blastomyces</taxon>
    </lineage>
</organism>
<dbReference type="AlphaFoldDB" id="A0A179UTL1"/>
<evidence type="ECO:0000313" key="3">
    <source>
        <dbReference type="Proteomes" id="UP000002038"/>
    </source>
</evidence>
<evidence type="ECO:0000313" key="2">
    <source>
        <dbReference type="EMBL" id="OAT10381.1"/>
    </source>
</evidence>
<gene>
    <name evidence="2" type="ORF">BDBG_17352</name>
</gene>
<protein>
    <submittedName>
        <fullName evidence="2">Uncharacterized protein</fullName>
    </submittedName>
</protein>
<dbReference type="EMBL" id="GG657460">
    <property type="protein sequence ID" value="OAT10381.1"/>
    <property type="molecule type" value="Genomic_DNA"/>
</dbReference>